<feature type="transmembrane region" description="Helical" evidence="1">
    <location>
        <begin position="18"/>
        <end position="36"/>
    </location>
</feature>
<keyword evidence="1" id="KW-0812">Transmembrane</keyword>
<comment type="caution">
    <text evidence="2">The sequence shown here is derived from an EMBL/GenBank/DDBJ whole genome shotgun (WGS) entry which is preliminary data.</text>
</comment>
<dbReference type="RefSeq" id="WP_165257346.1">
    <property type="nucleotide sequence ID" value="NZ_JAAKGT010000002.1"/>
</dbReference>
<organism evidence="2">
    <name type="scientific">Caulobacter sp. 602-2</name>
    <dbReference type="NCBI Taxonomy" id="2710887"/>
    <lineage>
        <taxon>Bacteria</taxon>
        <taxon>Pseudomonadati</taxon>
        <taxon>Pseudomonadota</taxon>
        <taxon>Alphaproteobacteria</taxon>
        <taxon>Caulobacterales</taxon>
        <taxon>Caulobacteraceae</taxon>
        <taxon>Caulobacter</taxon>
    </lineage>
</organism>
<evidence type="ECO:0000256" key="1">
    <source>
        <dbReference type="SAM" id="Phobius"/>
    </source>
</evidence>
<sequence>MSHAVVAWLRGRGKRREYWIASIAVPVAAMVFKGVAQSDLASDGLDWASVAVWCVFAARRLRDAGLPAWLAPFPVAIYLAWQGLNLLIIRSAGNVMDLVGTLTTLSIFSVSLIIVLAVALGVWKPRPASAPSPDQQAEVFG</sequence>
<evidence type="ECO:0000313" key="2">
    <source>
        <dbReference type="EMBL" id="NGM49427.1"/>
    </source>
</evidence>
<evidence type="ECO:0008006" key="3">
    <source>
        <dbReference type="Google" id="ProtNLM"/>
    </source>
</evidence>
<name>A0A6G4QVF3_9CAUL</name>
<keyword evidence="1" id="KW-0472">Membrane</keyword>
<gene>
    <name evidence="2" type="ORF">G5B46_07400</name>
</gene>
<dbReference type="EMBL" id="JAAKGT010000002">
    <property type="protein sequence ID" value="NGM49427.1"/>
    <property type="molecule type" value="Genomic_DNA"/>
</dbReference>
<reference evidence="2" key="1">
    <citation type="submission" date="2020-02" db="EMBL/GenBank/DDBJ databases">
        <authorList>
            <person name="Gao J."/>
            <person name="Sun J."/>
        </authorList>
    </citation>
    <scope>NUCLEOTIDE SEQUENCE</scope>
    <source>
        <strain evidence="2">602-2</strain>
    </source>
</reference>
<protein>
    <recommendedName>
        <fullName evidence="3">DUF805 domain-containing protein</fullName>
    </recommendedName>
</protein>
<feature type="transmembrane region" description="Helical" evidence="1">
    <location>
        <begin position="101"/>
        <end position="123"/>
    </location>
</feature>
<proteinExistence type="predicted"/>
<accession>A0A6G4QVF3</accession>
<dbReference type="AlphaFoldDB" id="A0A6G4QVF3"/>
<keyword evidence="1" id="KW-1133">Transmembrane helix</keyword>
<feature type="transmembrane region" description="Helical" evidence="1">
    <location>
        <begin position="69"/>
        <end position="89"/>
    </location>
</feature>